<feature type="signal peptide" evidence="1">
    <location>
        <begin position="1"/>
        <end position="19"/>
    </location>
</feature>
<sequence length="336" mass="35129">MRTGRRAFLATAAAGTALAACGGCASTTPPGPRTHALPEAPRPPDESTVAVVRVDAFRTLRDAVVQAIRLAGGLAFVRPGDRVLLKPAVNSARPYPATTDPEVVAIVAALVRDAGGQAFVADRTMFLRSTWSAFERTGILGAARDAGIPCIALDEEPVVAIVHPLATHWTSRTIRVYRTAAEADHVIDLCTPRTHRLAGFTMAMKNCVGVVGGAARLGMHLGSGFRERLAEISAAFRPSLAVLDGRMGFADGGPDEGDLVRPGFVAASTDPLALDVVGVAHLRLAGTNDAIGRGSVWRIPVIRRAAEIGVGATEAGRIRIVGLPPELEARIRGELG</sequence>
<dbReference type="Proteomes" id="UP001162891">
    <property type="component" value="Chromosome"/>
</dbReference>
<evidence type="ECO:0000313" key="3">
    <source>
        <dbReference type="EMBL" id="BDG05174.1"/>
    </source>
</evidence>
<protein>
    <recommendedName>
        <fullName evidence="2">DUF362 domain-containing protein</fullName>
    </recommendedName>
</protein>
<proteinExistence type="predicted"/>
<dbReference type="RefSeq" id="WP_248353733.1">
    <property type="nucleotide sequence ID" value="NZ_AP025591.1"/>
</dbReference>
<dbReference type="EMBL" id="AP025591">
    <property type="protein sequence ID" value="BDG05174.1"/>
    <property type="molecule type" value="Genomic_DNA"/>
</dbReference>
<organism evidence="3 4">
    <name type="scientific">Anaeromyxobacter oryzae</name>
    <dbReference type="NCBI Taxonomy" id="2918170"/>
    <lineage>
        <taxon>Bacteria</taxon>
        <taxon>Pseudomonadati</taxon>
        <taxon>Myxococcota</taxon>
        <taxon>Myxococcia</taxon>
        <taxon>Myxococcales</taxon>
        <taxon>Cystobacterineae</taxon>
        <taxon>Anaeromyxobacteraceae</taxon>
        <taxon>Anaeromyxobacter</taxon>
    </lineage>
</organism>
<feature type="domain" description="DUF362" evidence="2">
    <location>
        <begin position="83"/>
        <end position="279"/>
    </location>
</feature>
<keyword evidence="4" id="KW-1185">Reference proteome</keyword>
<dbReference type="InterPro" id="IPR007160">
    <property type="entry name" value="DUF362"/>
</dbReference>
<evidence type="ECO:0000313" key="4">
    <source>
        <dbReference type="Proteomes" id="UP001162891"/>
    </source>
</evidence>
<dbReference type="PROSITE" id="PS51318">
    <property type="entry name" value="TAT"/>
    <property type="match status" value="1"/>
</dbReference>
<dbReference type="Pfam" id="PF04015">
    <property type="entry name" value="DUF362"/>
    <property type="match status" value="1"/>
</dbReference>
<reference evidence="4" key="1">
    <citation type="journal article" date="2022" name="Int. J. Syst. Evol. Microbiol.">
        <title>Anaeromyxobacter oryzae sp. nov., Anaeromyxobacter diazotrophicus sp. nov. and Anaeromyxobacter paludicola sp. nov., isolated from paddy soils.</title>
        <authorList>
            <person name="Itoh H."/>
            <person name="Xu Z."/>
            <person name="Mise K."/>
            <person name="Masuda Y."/>
            <person name="Ushijima N."/>
            <person name="Hayakawa C."/>
            <person name="Shiratori Y."/>
            <person name="Senoo K."/>
        </authorList>
    </citation>
    <scope>NUCLEOTIDE SEQUENCE [LARGE SCALE GENOMIC DNA]</scope>
    <source>
        <strain evidence="4">Red232</strain>
    </source>
</reference>
<dbReference type="PROSITE" id="PS51257">
    <property type="entry name" value="PROKAR_LIPOPROTEIN"/>
    <property type="match status" value="1"/>
</dbReference>
<dbReference type="InterPro" id="IPR006311">
    <property type="entry name" value="TAT_signal"/>
</dbReference>
<name>A0ABM7X061_9BACT</name>
<evidence type="ECO:0000256" key="1">
    <source>
        <dbReference type="SAM" id="SignalP"/>
    </source>
</evidence>
<gene>
    <name evidence="3" type="ORF">AMOR_41700</name>
</gene>
<feature type="chain" id="PRO_5045986615" description="DUF362 domain-containing protein" evidence="1">
    <location>
        <begin position="20"/>
        <end position="336"/>
    </location>
</feature>
<evidence type="ECO:0000259" key="2">
    <source>
        <dbReference type="Pfam" id="PF04015"/>
    </source>
</evidence>
<accession>A0ABM7X061</accession>
<keyword evidence="1" id="KW-0732">Signal</keyword>